<evidence type="ECO:0008006" key="5">
    <source>
        <dbReference type="Google" id="ProtNLM"/>
    </source>
</evidence>
<accession>A0A094WDQ0</accession>
<dbReference type="Pfam" id="PF09660">
    <property type="entry name" value="DUF2397"/>
    <property type="match status" value="1"/>
</dbReference>
<protein>
    <recommendedName>
        <fullName evidence="5">TIGR02677 family protein</fullName>
    </recommendedName>
</protein>
<evidence type="ECO:0000313" key="1">
    <source>
        <dbReference type="EMBL" id="KGA95874.1"/>
    </source>
</evidence>
<reference evidence="1 3" key="1">
    <citation type="journal article" date="2014" name="Genome Announc.">
        <title>Draft Genome Sequence of Bacillus alcalophilus AV1934, a Classic Alkaliphile Isolated from Human Feces in 1934.</title>
        <authorList>
            <person name="Attie O."/>
            <person name="Jayaprakash A."/>
            <person name="Shah H."/>
            <person name="Paulsen I.T."/>
            <person name="Morino M."/>
            <person name="Takahashi Y."/>
            <person name="Narumi I."/>
            <person name="Sachidanandam R."/>
            <person name="Satoh K."/>
            <person name="Ito M."/>
            <person name="Krulwich T.A."/>
        </authorList>
    </citation>
    <scope>NUCLEOTIDE SEQUENCE [LARGE SCALE GENOMIC DNA]</scope>
    <source>
        <strain evidence="1 3">AV1934</strain>
    </source>
</reference>
<dbReference type="AlphaFoldDB" id="A0A094WDQ0"/>
<dbReference type="RefSeq" id="WP_003320548.1">
    <property type="nucleotide sequence ID" value="NZ_ALPT02000096.1"/>
</dbReference>
<dbReference type="NCBIfam" id="TIGR02677">
    <property type="entry name" value="TIGR02677 family protein"/>
    <property type="match status" value="1"/>
</dbReference>
<reference evidence="2 4" key="2">
    <citation type="submission" date="2014-01" db="EMBL/GenBank/DDBJ databases">
        <title>Draft genome sequencing of Bacillus alcalophilus CGMCC 1.3604.</title>
        <authorList>
            <person name="Yang J."/>
            <person name="Diao L."/>
            <person name="Yang S."/>
        </authorList>
    </citation>
    <scope>NUCLEOTIDE SEQUENCE [LARGE SCALE GENOMIC DNA]</scope>
    <source>
        <strain evidence="2 4">CGMCC 1.3604</strain>
    </source>
</reference>
<evidence type="ECO:0000313" key="4">
    <source>
        <dbReference type="Proteomes" id="UP000297014"/>
    </source>
</evidence>
<dbReference type="EMBL" id="ALPT02000096">
    <property type="protein sequence ID" value="KGA95874.1"/>
    <property type="molecule type" value="Genomic_DNA"/>
</dbReference>
<keyword evidence="3" id="KW-1185">Reference proteome</keyword>
<name>A0A094WDQ0_ALKAL</name>
<dbReference type="STRING" id="1218173.BALCAV_0219685"/>
<sequence>MLESRLLEPFTKAKYLSEQNYQRYVAIINYLYIQHEIYYSPPSLPIDIFNHIISNDKLGVFKEYNLTKLETDLNALEEWGNVMSHPDTGHVTRIEDFNKRKLRYQCTEETIELERMMEKLNSKINMVRGSMDSGLVKALTTLLLELEDYTGEEKYVNLEEQKDVSKLWEDMFTRFDNLRKETSDYLGVIHSRNIEDAMQNKKINAFRIKFTNYLTDFIITIQRNIHIIEDVISVMDKSKALDLVIATLIKKQKEKPTLEDDMSDDEYREIFMNQWKGLVRWFVRDDFNERYVDYLLKQTNDTISRFTKYLQQLSERELQSKNRKKQFLHVADLFETEEGFDICQKAFGTITNVEKPLHFQSSKVREVNTEDTLYNHTPEIISIKDAKDRNKPIKKKMAAIELSDEDKDIQEQLKRRKEYEEQELSALMNCGIVEIKELEEVEPFVRNALLNWISMAVGKEKMKGKTEQGIKYEIEKQSASWISMNCTDGTLRMPDYVLFFEV</sequence>
<gene>
    <name evidence="2" type="ORF">AJ85_18070</name>
    <name evidence="1" type="ORF">BALCAV_0219685</name>
</gene>
<dbReference type="Proteomes" id="UP000002754">
    <property type="component" value="Unassembled WGS sequence"/>
</dbReference>
<evidence type="ECO:0000313" key="2">
    <source>
        <dbReference type="EMBL" id="THG89373.1"/>
    </source>
</evidence>
<proteinExistence type="predicted"/>
<evidence type="ECO:0000313" key="3">
    <source>
        <dbReference type="Proteomes" id="UP000002754"/>
    </source>
</evidence>
<dbReference type="eggNOG" id="ENOG502Z7IU">
    <property type="taxonomic scope" value="Bacteria"/>
</dbReference>
<dbReference type="Proteomes" id="UP000297014">
    <property type="component" value="Unassembled WGS sequence"/>
</dbReference>
<comment type="caution">
    <text evidence="1">The sequence shown here is derived from an EMBL/GenBank/DDBJ whole genome shotgun (WGS) entry which is preliminary data.</text>
</comment>
<organism evidence="1 3">
    <name type="scientific">Alkalihalobacillus alcalophilus ATCC 27647 = CGMCC 1.3604</name>
    <dbReference type="NCBI Taxonomy" id="1218173"/>
    <lineage>
        <taxon>Bacteria</taxon>
        <taxon>Bacillati</taxon>
        <taxon>Bacillota</taxon>
        <taxon>Bacilli</taxon>
        <taxon>Bacillales</taxon>
        <taxon>Bacillaceae</taxon>
        <taxon>Alkalihalobacillus</taxon>
    </lineage>
</organism>
<dbReference type="EMBL" id="JALP01000241">
    <property type="protein sequence ID" value="THG89373.1"/>
    <property type="molecule type" value="Genomic_DNA"/>
</dbReference>
<dbReference type="InterPro" id="IPR013493">
    <property type="entry name" value="CHP02677"/>
</dbReference>